<name>A0A0G1G0A5_9BACT</name>
<evidence type="ECO:0000313" key="1">
    <source>
        <dbReference type="EMBL" id="KKS92388.1"/>
    </source>
</evidence>
<gene>
    <name evidence="1" type="ORF">UV68_C0046G0002</name>
</gene>
<evidence type="ECO:0008006" key="3">
    <source>
        <dbReference type="Google" id="ProtNLM"/>
    </source>
</evidence>
<proteinExistence type="predicted"/>
<dbReference type="EMBL" id="LCFK01000046">
    <property type="protein sequence ID" value="KKS92388.1"/>
    <property type="molecule type" value="Genomic_DNA"/>
</dbReference>
<dbReference type="Pfam" id="PF12686">
    <property type="entry name" value="DUF3800"/>
    <property type="match status" value="1"/>
</dbReference>
<sequence length="235" mass="27582">MDDTLFVFIDESGNLDFSENGSRYYLFTAVSTTKPLDNRVLLHELKYKILCDNHDLEYFHATEDTQAVRNEFFSIVKSCSDFSVDSIIAQKNKTHPSLYQSTYEKKGKMITRTTGDEFYRINCQTLLQYIFRRHNATKLNRIVVILSSIFTNDRNRAIVKALKTYLKTYTKLPFNIYFHDGRADINCQIADYCCWAIAVKWERNELRPIAEIQSKVKSEFEIFQKGGTIFYPYTK</sequence>
<protein>
    <recommendedName>
        <fullName evidence="3">DUF3800 domain-containing protein</fullName>
    </recommendedName>
</protein>
<dbReference type="AlphaFoldDB" id="A0A0G1G0A5"/>
<reference evidence="1 2" key="1">
    <citation type="journal article" date="2015" name="Nature">
        <title>rRNA introns, odd ribosomes, and small enigmatic genomes across a large radiation of phyla.</title>
        <authorList>
            <person name="Brown C.T."/>
            <person name="Hug L.A."/>
            <person name="Thomas B.C."/>
            <person name="Sharon I."/>
            <person name="Castelle C.J."/>
            <person name="Singh A."/>
            <person name="Wilkins M.J."/>
            <person name="Williams K.H."/>
            <person name="Banfield J.F."/>
        </authorList>
    </citation>
    <scope>NUCLEOTIDE SEQUENCE [LARGE SCALE GENOMIC DNA]</scope>
</reference>
<dbReference type="InterPro" id="IPR024524">
    <property type="entry name" value="DUF3800"/>
</dbReference>
<comment type="caution">
    <text evidence="1">The sequence shown here is derived from an EMBL/GenBank/DDBJ whole genome shotgun (WGS) entry which is preliminary data.</text>
</comment>
<evidence type="ECO:0000313" key="2">
    <source>
        <dbReference type="Proteomes" id="UP000033980"/>
    </source>
</evidence>
<dbReference type="Proteomes" id="UP000033980">
    <property type="component" value="Unassembled WGS sequence"/>
</dbReference>
<accession>A0A0G1G0A5</accession>
<organism evidence="1 2">
    <name type="scientific">Candidatus Collierbacteria bacterium GW2011_GWC2_43_12</name>
    <dbReference type="NCBI Taxonomy" id="1618390"/>
    <lineage>
        <taxon>Bacteria</taxon>
        <taxon>Candidatus Collieribacteriota</taxon>
    </lineage>
</organism>